<dbReference type="SUPFAM" id="SSF53335">
    <property type="entry name" value="S-adenosyl-L-methionine-dependent methyltransferases"/>
    <property type="match status" value="1"/>
</dbReference>
<evidence type="ECO:0000313" key="7">
    <source>
        <dbReference type="Proteomes" id="UP001642720"/>
    </source>
</evidence>
<feature type="domain" description="Xylanolytic transcriptional activator regulatory" evidence="5">
    <location>
        <begin position="827"/>
        <end position="1011"/>
    </location>
</feature>
<dbReference type="Gene3D" id="3.20.20.100">
    <property type="entry name" value="NADP-dependent oxidoreductase domain"/>
    <property type="match status" value="1"/>
</dbReference>
<evidence type="ECO:0000313" key="6">
    <source>
        <dbReference type="EMBL" id="TFB01559.1"/>
    </source>
</evidence>
<dbReference type="Gene3D" id="3.40.50.150">
    <property type="entry name" value="Vaccinia Virus protein VP39"/>
    <property type="match status" value="1"/>
</dbReference>
<gene>
    <name evidence="6" type="ORF">CCMA1212_006606</name>
</gene>
<feature type="region of interest" description="Disordered" evidence="3">
    <location>
        <begin position="379"/>
        <end position="402"/>
    </location>
</feature>
<comment type="caution">
    <text evidence="6">The sequence shown here is derived from an EMBL/GenBank/DDBJ whole genome shotgun (WGS) entry which is preliminary data.</text>
</comment>
<dbReference type="Pfam" id="PF10294">
    <property type="entry name" value="Methyltransf_16"/>
    <property type="match status" value="1"/>
</dbReference>
<dbReference type="EMBL" id="PPTA01000008">
    <property type="protein sequence ID" value="TFB01559.1"/>
    <property type="molecule type" value="Genomic_DNA"/>
</dbReference>
<dbReference type="InterPro" id="IPR019410">
    <property type="entry name" value="Methyltransf_16"/>
</dbReference>
<dbReference type="InterPro" id="IPR029063">
    <property type="entry name" value="SAM-dependent_MTases_sf"/>
</dbReference>
<protein>
    <submittedName>
        <fullName evidence="6">Aflatoxin B1 aldehyde reductase member 4</fullName>
    </submittedName>
</protein>
<dbReference type="CDD" id="cd12148">
    <property type="entry name" value="fungal_TF_MHR"/>
    <property type="match status" value="1"/>
</dbReference>
<feature type="region of interest" description="Disordered" evidence="3">
    <location>
        <begin position="734"/>
        <end position="757"/>
    </location>
</feature>
<sequence>MSSEHVSLAIGSHTWTPENKEIDGLLDVMRSHQIKVIDTARSYGLGASETVIGLKNLSREFDIDTKAATGVIPGAGQKILQFAKESLEALQTNKVRVYLIHAPDEETPVPAQMEAIQTLYKQGAFEAFGVSNFTPEQVIQFYDYAKSKGYVLPTVYQSSYSLAVRENEKRLFPTLRKLGISIQAYSPMAGGLLSKTREYIESGKGNWDPNSLTGKIFRDLYYKPSYLKMLEEFASLSQETGLSRSGLAYRWVRYHSALKPELGDSMILGSVTAQQLEEAVAELNKGPLETSIVEKLDSFWQLIKDDAPVDNLISVHTTLGRYQGFVIRAMRSHDVEQPLSLTLPPLKRSTQLTEAETRRALRQLHEFSYYPVPEVLELDSSNNSQDAAAPDSGYASETDADEVSKGEKAVPLYLDPIEREFAVRWLTGFIGQAWEFPLSDETRDEFVDAACSLLSHLTNSEEACKQQDEDPGMTRRFEFSSGDGAKSFVIDLNDTPMQLGDDHEDVGLQTWGASIAFSQMFCTAPADFLPTTKACGSTPRVIELGAGTGLVSLVLASVLSSIADSPPSIIATDYHPAVLKNLERNATSHHKPGSTALVQVAHLDWCAPTREPPLDVPADMIVAADVVYAAQHARWLRHCAAYLLAPDGVFWLMVSIRPNGKFAGVCDSIEAIFAEQDTAAANGRGHLKILDHRWIDKRHNVGRADEIGYKLFKIGWACRILRKTCTYTDLRRSRRRHTGVEKPTQSGHRRESTNETRDAPALLAPNLAFEGAHSPVTQFVASCHALPPARLMDSYLLASRPVDAFYKFFFPGHPFVLPREHLMRQSERTPDVSCGLVLIITFIGSIYIDDALSSEYKQGAERALSEQLAPSGFNVQALMLLALTLEWSGENDKAATHLEQAQIMGLEIGMQNRNFASKHGHGDKVLEESWRRTWWELYVTDALFAGIRHLPTFTLWEVATDVDIPCEEEQYDGGTIPQPRTLREYDDRGFDDDDIGFSSYAYLIDATRILGIVLAAGDIANKSAYSLVKQAEANLMSWDLHLPRSKRDPVRSNGTVDEVLFKAHMVMNTTSTHLHRPRSMLHYTTMELLCSKYAPPLPAEVLHEEQHHLERHTHKAINAAKNFVDLLTASSSPLTHSPFVMCMGSLAVATCLSSCEHILTGTAIVRAKDRVRVFLGILKAFATTWSQARHWSGEIKLMAKVVFLRQQDGVGQIDFTPLQAETNFEDMPFLNAVPEESDGWI</sequence>
<dbReference type="GeneID" id="300578266"/>
<dbReference type="PANTHER" id="PTHR47431">
    <property type="entry name" value="ZN(II)2CYS6 TRANSCRIPTION FACTOR (EUROFUNG)-RELATED"/>
    <property type="match status" value="1"/>
</dbReference>
<dbReference type="Proteomes" id="UP001642720">
    <property type="component" value="Unassembled WGS sequence"/>
</dbReference>
<dbReference type="SUPFAM" id="SSF51430">
    <property type="entry name" value="NAD(P)-linked oxidoreductase"/>
    <property type="match status" value="1"/>
</dbReference>
<evidence type="ECO:0000256" key="2">
    <source>
        <dbReference type="ARBA" id="ARBA00023242"/>
    </source>
</evidence>
<dbReference type="InterPro" id="IPR023210">
    <property type="entry name" value="NADP_OxRdtase_dom"/>
</dbReference>
<feature type="compositionally biased region" description="Basic and acidic residues" evidence="3">
    <location>
        <begin position="748"/>
        <end position="757"/>
    </location>
</feature>
<dbReference type="PANTHER" id="PTHR47431:SF4">
    <property type="entry name" value="ZN(II)2CYS6 TRANSCRIPTION FACTOR (EUROFUNG)"/>
    <property type="match status" value="1"/>
</dbReference>
<evidence type="ECO:0000259" key="5">
    <source>
        <dbReference type="Pfam" id="PF04082"/>
    </source>
</evidence>
<dbReference type="RefSeq" id="XP_073557760.1">
    <property type="nucleotide sequence ID" value="XM_073703816.1"/>
</dbReference>
<keyword evidence="7" id="KW-1185">Reference proteome</keyword>
<dbReference type="Pfam" id="PF00248">
    <property type="entry name" value="Aldo_ket_red"/>
    <property type="match status" value="1"/>
</dbReference>
<accession>A0ABY2H1M1</accession>
<keyword evidence="2" id="KW-0539">Nucleus</keyword>
<evidence type="ECO:0000256" key="3">
    <source>
        <dbReference type="SAM" id="MobiDB-lite"/>
    </source>
</evidence>
<evidence type="ECO:0000259" key="4">
    <source>
        <dbReference type="Pfam" id="PF00248"/>
    </source>
</evidence>
<keyword evidence="1" id="KW-0560">Oxidoreductase</keyword>
<dbReference type="InterPro" id="IPR007219">
    <property type="entry name" value="XnlR_reg_dom"/>
</dbReference>
<dbReference type="Pfam" id="PF04082">
    <property type="entry name" value="Fungal_trans"/>
    <property type="match status" value="1"/>
</dbReference>
<dbReference type="InterPro" id="IPR036812">
    <property type="entry name" value="NAD(P)_OxRdtase_dom_sf"/>
</dbReference>
<name>A0ABY2H1M1_9HYPO</name>
<evidence type="ECO:0000256" key="1">
    <source>
        <dbReference type="ARBA" id="ARBA00023002"/>
    </source>
</evidence>
<organism evidence="6 7">
    <name type="scientific">Trichoderma ghanense</name>
    <dbReference type="NCBI Taxonomy" id="65468"/>
    <lineage>
        <taxon>Eukaryota</taxon>
        <taxon>Fungi</taxon>
        <taxon>Dikarya</taxon>
        <taxon>Ascomycota</taxon>
        <taxon>Pezizomycotina</taxon>
        <taxon>Sordariomycetes</taxon>
        <taxon>Hypocreomycetidae</taxon>
        <taxon>Hypocreales</taxon>
        <taxon>Hypocreaceae</taxon>
        <taxon>Trichoderma</taxon>
    </lineage>
</organism>
<reference evidence="6 7" key="1">
    <citation type="submission" date="2018-01" db="EMBL/GenBank/DDBJ databases">
        <title>Genome characterization of the sugarcane-associated fungus Trichoderma ghanense CCMA-1212 and their application in lignocelulose bioconversion.</title>
        <authorList>
            <person name="Steindorff A.S."/>
            <person name="Mendes T.D."/>
            <person name="Vilela E.S.D."/>
            <person name="Rodrigues D.S."/>
            <person name="Formighieri E.F."/>
            <person name="Melo I.S."/>
            <person name="Favaro L.C.L."/>
        </authorList>
    </citation>
    <scope>NUCLEOTIDE SEQUENCE [LARGE SCALE GENOMIC DNA]</scope>
    <source>
        <strain evidence="6 7">CCMA-1212</strain>
    </source>
</reference>
<proteinExistence type="predicted"/>
<feature type="domain" description="NADP-dependent oxidoreductase" evidence="4">
    <location>
        <begin position="21"/>
        <end position="300"/>
    </location>
</feature>
<dbReference type="CDD" id="cd02440">
    <property type="entry name" value="AdoMet_MTases"/>
    <property type="match status" value="1"/>
</dbReference>